<dbReference type="Proteomes" id="UP000809621">
    <property type="component" value="Unassembled WGS sequence"/>
</dbReference>
<dbReference type="PANTHER" id="PTHR33937:SF1">
    <property type="entry name" value="IRON-MOLIBDENUM COFACTOR PROCESSING PROTEIN"/>
    <property type="match status" value="1"/>
</dbReference>
<evidence type="ECO:0000256" key="1">
    <source>
        <dbReference type="ARBA" id="ARBA00010285"/>
    </source>
</evidence>
<dbReference type="SUPFAM" id="SSF53146">
    <property type="entry name" value="Nitrogenase accessory factor-like"/>
    <property type="match status" value="1"/>
</dbReference>
<dbReference type="CDD" id="cd00853">
    <property type="entry name" value="NifX"/>
    <property type="match status" value="1"/>
</dbReference>
<dbReference type="Gene3D" id="1.10.150.590">
    <property type="entry name" value="Dinitrogenase iron-molybdenum cofactor, N-terminal"/>
    <property type="match status" value="1"/>
</dbReference>
<dbReference type="InterPro" id="IPR051840">
    <property type="entry name" value="NifX/NifY_domain"/>
</dbReference>
<dbReference type="PANTHER" id="PTHR33937">
    <property type="entry name" value="IRON-MOLYBDENUM PROTEIN-RELATED-RELATED"/>
    <property type="match status" value="1"/>
</dbReference>
<evidence type="ECO:0000256" key="2">
    <source>
        <dbReference type="ARBA" id="ARBA00023231"/>
    </source>
</evidence>
<dbReference type="InterPro" id="IPR003731">
    <property type="entry name" value="Di-Nase_FeMo-co_biosynth"/>
</dbReference>
<organism evidence="5 6">
    <name type="scientific">Vibrio ulleungensis</name>
    <dbReference type="NCBI Taxonomy" id="2807619"/>
    <lineage>
        <taxon>Bacteria</taxon>
        <taxon>Pseudomonadati</taxon>
        <taxon>Pseudomonadota</taxon>
        <taxon>Gammaproteobacteria</taxon>
        <taxon>Vibrionales</taxon>
        <taxon>Vibrionaceae</taxon>
        <taxon>Vibrio</taxon>
    </lineage>
</organism>
<protein>
    <submittedName>
        <fullName evidence="5">Dinitrogenase iron-molybdenum cofactor</fullName>
    </submittedName>
</protein>
<comment type="similarity">
    <text evidence="1">Belongs to the NifX/NifY family.</text>
</comment>
<feature type="domain" description="Dinitrogenase iron-molybdenum cofactor biosynthesis" evidence="3">
    <location>
        <begin position="109"/>
        <end position="196"/>
    </location>
</feature>
<evidence type="ECO:0000313" key="5">
    <source>
        <dbReference type="EMBL" id="MBM7035583.1"/>
    </source>
</evidence>
<keyword evidence="6" id="KW-1185">Reference proteome</keyword>
<sequence>MDLQLSNEVALRISMASKSLPELGTKSFLGLLIQHLGEPLSAQKLMSLSPKSFRILVSSVDKRVNNQAVNQALAVLTSQEITLQQPPKPGNKGPLSGAKLRVAVTSNQGETLDGHFGSCLRFLVYEVNALESQLVDVRDIDGTQRGEKRTDANLALIKDCHMLFTLSIGGPAAAKVTRANIHPIKKTVETQVDTLLGDLSGVIRSNPPPWIQKLLLCES</sequence>
<dbReference type="Pfam" id="PF16844">
    <property type="entry name" value="DIMCO_N"/>
    <property type="match status" value="1"/>
</dbReference>
<comment type="caution">
    <text evidence="5">The sequence shown here is derived from an EMBL/GenBank/DDBJ whole genome shotgun (WGS) entry which is preliminary data.</text>
</comment>
<reference evidence="5 6" key="1">
    <citation type="submission" date="2021-02" db="EMBL/GenBank/DDBJ databases">
        <authorList>
            <person name="Park J.-S."/>
        </authorList>
    </citation>
    <scope>NUCLEOTIDE SEQUENCE [LARGE SCALE GENOMIC DNA]</scope>
    <source>
        <strain evidence="5 6">188UL20-2</strain>
    </source>
</reference>
<dbReference type="InterPro" id="IPR036105">
    <property type="entry name" value="DiNase_FeMo-co_biosyn_sf"/>
</dbReference>
<dbReference type="InterPro" id="IPR034169">
    <property type="entry name" value="NifX-like"/>
</dbReference>
<dbReference type="InterPro" id="IPR031763">
    <property type="entry name" value="NafY_N"/>
</dbReference>
<dbReference type="InterPro" id="IPR038127">
    <property type="entry name" value="NafY_N_sf"/>
</dbReference>
<dbReference type="Gene3D" id="3.30.420.130">
    <property type="entry name" value="Dinitrogenase iron-molybdenum cofactor biosynthesis domain"/>
    <property type="match status" value="1"/>
</dbReference>
<feature type="domain" description="Dinitrogenase iron-molybdenum cofactor N-terminal" evidence="4">
    <location>
        <begin position="5"/>
        <end position="87"/>
    </location>
</feature>
<dbReference type="EMBL" id="JAFEUM010000001">
    <property type="protein sequence ID" value="MBM7035583.1"/>
    <property type="molecule type" value="Genomic_DNA"/>
</dbReference>
<proteinExistence type="inferred from homology"/>
<evidence type="ECO:0000259" key="3">
    <source>
        <dbReference type="Pfam" id="PF02579"/>
    </source>
</evidence>
<accession>A0ABS2HDC2</accession>
<dbReference type="RefSeq" id="WP_205157174.1">
    <property type="nucleotide sequence ID" value="NZ_JAFEUM010000001.1"/>
</dbReference>
<name>A0ABS2HDC2_9VIBR</name>
<gene>
    <name evidence="5" type="ORF">JQC93_04110</name>
</gene>
<evidence type="ECO:0000313" key="6">
    <source>
        <dbReference type="Proteomes" id="UP000809621"/>
    </source>
</evidence>
<dbReference type="Pfam" id="PF02579">
    <property type="entry name" value="Nitro_FeMo-Co"/>
    <property type="match status" value="1"/>
</dbReference>
<evidence type="ECO:0000259" key="4">
    <source>
        <dbReference type="Pfam" id="PF16844"/>
    </source>
</evidence>
<keyword evidence="2" id="KW-0535">Nitrogen fixation</keyword>